<sequence>MASRKARNLLSGQQIVRPDKSWDRVHGVRHAIDGAPDGQVLVTTDSTRDEPMDEDALVEIV</sequence>
<evidence type="ECO:0000313" key="2">
    <source>
        <dbReference type="Proteomes" id="UP001500979"/>
    </source>
</evidence>
<gene>
    <name evidence="1" type="ORF">GCM10010470_01850</name>
</gene>
<proteinExistence type="predicted"/>
<reference evidence="1 2" key="1">
    <citation type="journal article" date="2019" name="Int. J. Syst. Evol. Microbiol.">
        <title>The Global Catalogue of Microorganisms (GCM) 10K type strain sequencing project: providing services to taxonomists for standard genome sequencing and annotation.</title>
        <authorList>
            <consortium name="The Broad Institute Genomics Platform"/>
            <consortium name="The Broad Institute Genome Sequencing Center for Infectious Disease"/>
            <person name="Wu L."/>
            <person name="Ma J."/>
        </authorList>
    </citation>
    <scope>NUCLEOTIDE SEQUENCE [LARGE SCALE GENOMIC DNA]</scope>
    <source>
        <strain evidence="1 2">JCM 9383</strain>
    </source>
</reference>
<name>A0ABN3V183_9PSEU</name>
<dbReference type="EMBL" id="BAAAUX010000001">
    <property type="protein sequence ID" value="GAA2773735.1"/>
    <property type="molecule type" value="Genomic_DNA"/>
</dbReference>
<protein>
    <submittedName>
        <fullName evidence="1">Uncharacterized protein</fullName>
    </submittedName>
</protein>
<dbReference type="Proteomes" id="UP001500979">
    <property type="component" value="Unassembled WGS sequence"/>
</dbReference>
<accession>A0ABN3V183</accession>
<keyword evidence="2" id="KW-1185">Reference proteome</keyword>
<dbReference type="RefSeq" id="WP_344677367.1">
    <property type="nucleotide sequence ID" value="NZ_BAAAUX010000001.1"/>
</dbReference>
<organism evidence="1 2">
    <name type="scientific">Saccharopolyspora taberi</name>
    <dbReference type="NCBI Taxonomy" id="60895"/>
    <lineage>
        <taxon>Bacteria</taxon>
        <taxon>Bacillati</taxon>
        <taxon>Actinomycetota</taxon>
        <taxon>Actinomycetes</taxon>
        <taxon>Pseudonocardiales</taxon>
        <taxon>Pseudonocardiaceae</taxon>
        <taxon>Saccharopolyspora</taxon>
    </lineage>
</organism>
<comment type="caution">
    <text evidence="1">The sequence shown here is derived from an EMBL/GenBank/DDBJ whole genome shotgun (WGS) entry which is preliminary data.</text>
</comment>
<evidence type="ECO:0000313" key="1">
    <source>
        <dbReference type="EMBL" id="GAA2773735.1"/>
    </source>
</evidence>